<dbReference type="RefSeq" id="WP_194105087.1">
    <property type="nucleotide sequence ID" value="NZ_JADFFM010000001.1"/>
</dbReference>
<dbReference type="EMBL" id="JADFFM010000001">
    <property type="protein sequence ID" value="MBE9665696.1"/>
    <property type="molecule type" value="Genomic_DNA"/>
</dbReference>
<evidence type="ECO:0000313" key="1">
    <source>
        <dbReference type="EMBL" id="MBE9665696.1"/>
    </source>
</evidence>
<comment type="caution">
    <text evidence="1">The sequence shown here is derived from an EMBL/GenBank/DDBJ whole genome shotgun (WGS) entry which is preliminary data.</text>
</comment>
<proteinExistence type="predicted"/>
<dbReference type="Proteomes" id="UP000632774">
    <property type="component" value="Unassembled WGS sequence"/>
</dbReference>
<protein>
    <recommendedName>
        <fullName evidence="3">HNH endonuclease</fullName>
    </recommendedName>
</protein>
<evidence type="ECO:0000313" key="2">
    <source>
        <dbReference type="Proteomes" id="UP000632774"/>
    </source>
</evidence>
<organism evidence="1 2">
    <name type="scientific">Mucilaginibacter boryungensis</name>
    <dbReference type="NCBI Taxonomy" id="768480"/>
    <lineage>
        <taxon>Bacteria</taxon>
        <taxon>Pseudomonadati</taxon>
        <taxon>Bacteroidota</taxon>
        <taxon>Sphingobacteriia</taxon>
        <taxon>Sphingobacteriales</taxon>
        <taxon>Sphingobacteriaceae</taxon>
        <taxon>Mucilaginibacter</taxon>
    </lineage>
</organism>
<accession>A0ABR9XEN9</accession>
<name>A0ABR9XEN9_9SPHI</name>
<reference evidence="1 2" key="1">
    <citation type="submission" date="2020-10" db="EMBL/GenBank/DDBJ databases">
        <title>Mucilaginibacter mali sp. nov., isolated from rhizosphere soil of apple orchard.</title>
        <authorList>
            <person name="Lee J.-S."/>
            <person name="Kim H.S."/>
            <person name="Kim J.-S."/>
        </authorList>
    </citation>
    <scope>NUCLEOTIDE SEQUENCE [LARGE SCALE GENOMIC DNA]</scope>
    <source>
        <strain evidence="1 2">KCTC 23157</strain>
    </source>
</reference>
<sequence>MKKFNKDWHLAHVMPKNASLEQRIAWHLEHHENCGCRPIPPKLLIEINKIQPGK</sequence>
<gene>
    <name evidence="1" type="ORF">IRJ18_04935</name>
</gene>
<keyword evidence="2" id="KW-1185">Reference proteome</keyword>
<evidence type="ECO:0008006" key="3">
    <source>
        <dbReference type="Google" id="ProtNLM"/>
    </source>
</evidence>